<dbReference type="PANTHER" id="PTHR43685">
    <property type="entry name" value="GLYCOSYLTRANSFERASE"/>
    <property type="match status" value="1"/>
</dbReference>
<dbReference type="CDD" id="cd03801">
    <property type="entry name" value="GT4_PimA-like"/>
    <property type="match status" value="1"/>
</dbReference>
<evidence type="ECO:0008006" key="6">
    <source>
        <dbReference type="Google" id="ProtNLM"/>
    </source>
</evidence>
<dbReference type="InterPro" id="IPR001173">
    <property type="entry name" value="Glyco_trans_2-like"/>
</dbReference>
<keyword evidence="4" id="KW-0614">Plasmid</keyword>
<protein>
    <recommendedName>
        <fullName evidence="6">Glycosyltransferase</fullName>
    </recommendedName>
</protein>
<dbReference type="Gene3D" id="3.90.550.10">
    <property type="entry name" value="Spore Coat Polysaccharide Biosynthesis Protein SpsA, Chain A"/>
    <property type="match status" value="2"/>
</dbReference>
<evidence type="ECO:0000259" key="3">
    <source>
        <dbReference type="Pfam" id="PF13439"/>
    </source>
</evidence>
<evidence type="ECO:0000259" key="1">
    <source>
        <dbReference type="Pfam" id="PF00534"/>
    </source>
</evidence>
<evidence type="ECO:0000313" key="5">
    <source>
        <dbReference type="Proteomes" id="UP000215367"/>
    </source>
</evidence>
<evidence type="ECO:0000259" key="2">
    <source>
        <dbReference type="Pfam" id="PF00535"/>
    </source>
</evidence>
<name>A0A235H986_AZOBR</name>
<dbReference type="Gene3D" id="3.40.50.2000">
    <property type="entry name" value="Glycogen Phosphorylase B"/>
    <property type="match status" value="2"/>
</dbReference>
<dbReference type="InterPro" id="IPR001296">
    <property type="entry name" value="Glyco_trans_1"/>
</dbReference>
<comment type="caution">
    <text evidence="4">The sequence shown here is derived from an EMBL/GenBank/DDBJ whole genome shotgun (WGS) entry which is preliminary data.</text>
</comment>
<feature type="domain" description="Glycosyltransferase 2-like" evidence="2">
    <location>
        <begin position="889"/>
        <end position="1069"/>
    </location>
</feature>
<sequence>MPVMPASLNDDIAHLLRSAVVCAEPQRLVWPPPWVGHIPFAFWVMEQVRPGCLVELGTHTGNSYCAFLQAAVACDLPIKAYAVDTWEGDPQAGYYGDEIHDALAADHDRLYGGMSRLMRMTFDQALTYFSDGSVDLLHIDGLHTYDAVKHDFDSWLPKMSLRGLVLFHDINVRERDFGVWKLWEEVTARYPTFAFDHSNGLGVAYVGGEPMPDGLRWLIEEVAPSPERLATVRRFFARLGAGLFDRLWSQERARLLDEGTAEIRRFSDMVVERDSRLAALYTEIDRLNRAVADTAAAHQAEMRTLGDEIAARDRRLGELYAEIERLNGAMDGMRAGHEAEVHRLTGMVVERDGRLGLLYPEVERLNERIRELEARLAAVHGSSSWRLTAGLRWGTARARRLKGKGCVVARAGLRVVRGLASRPQTIPGRLAAAADHLRRHGPRSAWRRLIGKLRPTGVPEVDPGALFDRAWYLERHPDVRAAGADPWVHYATSGAAEGRDPNPLFDTAWYIGRYPDVRAAGCNPLIHYLQTGAAEGRDPGPGFDTDWYLACNPDVARTGVNPLLHYLTSGKAEGRAPKPVAGSGVWQAPEPLAPYEAWMSVNRLSRADVAELRAALAERAGRTPKISLVTPVYNTDPALFGELVDSVLAQVYDHWELCLADDCSPSPHVAPMLAAAAARDPRIKVTRLAANGGISAATNAAVAMAGGEIVAFLDHDDLITPDCLAELALYYADHPDADIVYSDDDKIDMEGRRYAPQFKPDWSPVLLLSFMYFGHVFSVRRSLFQELGGFRKPFDGSQDYDFALRATELARHVGHVPKILYHWRAAPGSTAVSADGKPASIEAGRRAVEEAMARRGVADVRVIHPDWAAAARCGMFEIRFPDHGPSVTLVIPTKNQIGYLKTCLESLEQTTYRDYDVLVVDNESDDPAAVAYLDSLRSNPRVRVERIPSPGGRFSFANLNNEAVRRCTADYVLFLNNDTKVITPGWLSQMMGYARMPGVGAVGARLYFEDGTIQHAGIVHGYHEGLVGHAFRNNPPHDWGYMGFVRTAREYSGITAACMLTPRALFEELGGFDEVNFAVAYNDVDYSYRVVRAGRTCVYCSTAELFHFEGKSRGFKDDPQERVNFRRLYGDWHDRWYNPNLSLENERFEPATVRPQTRRTGPVRAVMVTHNLNHEGAPATLMDLTIGLVERGAVSAQVLSPSDGPLRAVYEAAGIAVHILPHPPLQGVHDGPTLERAHDALGAWLKQVGAEVVVANTLQTFWAVTAASHAGLPALWCQHESEPWETYFDHLPPVLRAAAYGAFAQAYRVLYVAEATRRGWRALDSRRTFQVIRHGIPPQRLAEEVSRWSRADARARLQVADDELVIEIVGTVCGRKGQIDMVKAFALLSEAVQKRLRVYLVGRVGEADYGEAIAAEIARLPAAVADRVVVTGPVDDPFLYYAAADISVCTSLIESAPRVIVEAMACGLPIITTPVFGIPELVRKDVNALFYPAGDAGALAGLTTRLVEDDTLRRRLASKSRAVLDGQPGFAEMVVDYAEVLRQAVNLDVASNDRVAGGTTLETVS</sequence>
<dbReference type="Proteomes" id="UP000215367">
    <property type="component" value="Unassembled WGS sequence"/>
</dbReference>
<dbReference type="SUPFAM" id="SSF53448">
    <property type="entry name" value="Nucleotide-diphospho-sugar transferases"/>
    <property type="match status" value="2"/>
</dbReference>
<dbReference type="Pfam" id="PF13578">
    <property type="entry name" value="Methyltransf_24"/>
    <property type="match status" value="1"/>
</dbReference>
<dbReference type="SUPFAM" id="SSF53756">
    <property type="entry name" value="UDP-Glycosyltransferase/glycogen phosphorylase"/>
    <property type="match status" value="1"/>
</dbReference>
<accession>A0A235H986</accession>
<reference evidence="4 5" key="1">
    <citation type="submission" date="2017-07" db="EMBL/GenBank/DDBJ databases">
        <title>Whole genome sequence of Azospirillum brasilense 2A1, a potential biofertilizer strain.</title>
        <authorList>
            <person name="Fontana C.A."/>
            <person name="Toffoli L.M."/>
            <person name="Salazar S.M."/>
            <person name="Puglisi E."/>
            <person name="Pedraza R."/>
            <person name="Bassi D."/>
            <person name="Cocconcelli P.S."/>
        </authorList>
    </citation>
    <scope>NUCLEOTIDE SEQUENCE [LARGE SCALE GENOMIC DNA]</scope>
    <source>
        <strain evidence="4 5">2A1</strain>
        <plasmid evidence="4">unnamed</plasmid>
    </source>
</reference>
<dbReference type="Pfam" id="PF00535">
    <property type="entry name" value="Glycos_transf_2"/>
    <property type="match status" value="2"/>
</dbReference>
<dbReference type="PANTHER" id="PTHR43685:SF2">
    <property type="entry name" value="GLYCOSYLTRANSFERASE 2-LIKE DOMAIN-CONTAINING PROTEIN"/>
    <property type="match status" value="1"/>
</dbReference>
<dbReference type="Gene3D" id="3.40.50.150">
    <property type="entry name" value="Vaccinia Virus protein VP39"/>
    <property type="match status" value="1"/>
</dbReference>
<dbReference type="EMBL" id="NOWT01000023">
    <property type="protein sequence ID" value="OYD82308.1"/>
    <property type="molecule type" value="Genomic_DNA"/>
</dbReference>
<dbReference type="InterPro" id="IPR050834">
    <property type="entry name" value="Glycosyltransf_2"/>
</dbReference>
<organism evidence="4 5">
    <name type="scientific">Azospirillum brasilense</name>
    <dbReference type="NCBI Taxonomy" id="192"/>
    <lineage>
        <taxon>Bacteria</taxon>
        <taxon>Pseudomonadati</taxon>
        <taxon>Pseudomonadota</taxon>
        <taxon>Alphaproteobacteria</taxon>
        <taxon>Rhodospirillales</taxon>
        <taxon>Azospirillaceae</taxon>
        <taxon>Azospirillum</taxon>
    </lineage>
</organism>
<evidence type="ECO:0000313" key="4">
    <source>
        <dbReference type="EMBL" id="OYD82308.1"/>
    </source>
</evidence>
<gene>
    <name evidence="4" type="ORF">CHT98_21375</name>
</gene>
<feature type="domain" description="Glycosyltransferase 2-like" evidence="2">
    <location>
        <begin position="627"/>
        <end position="786"/>
    </location>
</feature>
<geneLocation type="plasmid" evidence="4">
    <name>unnamed</name>
</geneLocation>
<dbReference type="InterPro" id="IPR028098">
    <property type="entry name" value="Glyco_trans_4-like_N"/>
</dbReference>
<dbReference type="GO" id="GO:0016757">
    <property type="term" value="F:glycosyltransferase activity"/>
    <property type="evidence" value="ECO:0007669"/>
    <property type="project" value="UniProtKB-ARBA"/>
</dbReference>
<dbReference type="CDD" id="cd04186">
    <property type="entry name" value="GT_2_like_c"/>
    <property type="match status" value="1"/>
</dbReference>
<feature type="domain" description="Glycosyl transferase family 1" evidence="1">
    <location>
        <begin position="1351"/>
        <end position="1521"/>
    </location>
</feature>
<proteinExistence type="predicted"/>
<dbReference type="InterPro" id="IPR029044">
    <property type="entry name" value="Nucleotide-diphossugar_trans"/>
</dbReference>
<dbReference type="SUPFAM" id="SSF53335">
    <property type="entry name" value="S-adenosyl-L-methionine-dependent methyltransferases"/>
    <property type="match status" value="1"/>
</dbReference>
<dbReference type="CDD" id="cd04184">
    <property type="entry name" value="GT2_RfbC_Mx_like"/>
    <property type="match status" value="1"/>
</dbReference>
<dbReference type="InterPro" id="IPR029063">
    <property type="entry name" value="SAM-dependent_MTases_sf"/>
</dbReference>
<feature type="domain" description="Glycosyltransferase subfamily 4-like N-terminal" evidence="3">
    <location>
        <begin position="1176"/>
        <end position="1340"/>
    </location>
</feature>
<dbReference type="Pfam" id="PF13439">
    <property type="entry name" value="Glyco_transf_4"/>
    <property type="match status" value="1"/>
</dbReference>
<dbReference type="Pfam" id="PF00534">
    <property type="entry name" value="Glycos_transf_1"/>
    <property type="match status" value="1"/>
</dbReference>